<keyword evidence="6" id="KW-1185">Reference proteome</keyword>
<dbReference type="EMBL" id="JAHLQT010011632">
    <property type="protein sequence ID" value="KAG7171971.1"/>
    <property type="molecule type" value="Genomic_DNA"/>
</dbReference>
<dbReference type="InterPro" id="IPR050271">
    <property type="entry name" value="UDP-glycosyltransferase"/>
</dbReference>
<keyword evidence="2" id="KW-0328">Glycosyltransferase</keyword>
<feature type="transmembrane region" description="Helical" evidence="4">
    <location>
        <begin position="128"/>
        <end position="151"/>
    </location>
</feature>
<dbReference type="Gene3D" id="3.40.50.2000">
    <property type="entry name" value="Glycogen Phosphorylase B"/>
    <property type="match status" value="1"/>
</dbReference>
<comment type="caution">
    <text evidence="5">The sequence shown here is derived from an EMBL/GenBank/DDBJ whole genome shotgun (WGS) entry which is preliminary data.</text>
</comment>
<evidence type="ECO:0000256" key="3">
    <source>
        <dbReference type="ARBA" id="ARBA00022679"/>
    </source>
</evidence>
<comment type="similarity">
    <text evidence="1">Belongs to the UDP-glycosyltransferase family.</text>
</comment>
<dbReference type="InterPro" id="IPR002213">
    <property type="entry name" value="UDP_glucos_trans"/>
</dbReference>
<dbReference type="SUPFAM" id="SSF53756">
    <property type="entry name" value="UDP-Glycosyltransferase/glycogen phosphorylase"/>
    <property type="match status" value="1"/>
</dbReference>
<dbReference type="AlphaFoldDB" id="A0A8J5N2E4"/>
<dbReference type="PANTHER" id="PTHR48043:SF159">
    <property type="entry name" value="EG:EG0003.4 PROTEIN-RELATED"/>
    <property type="match status" value="1"/>
</dbReference>
<dbReference type="Proteomes" id="UP000747542">
    <property type="component" value="Unassembled WGS sequence"/>
</dbReference>
<gene>
    <name evidence="5" type="primary">Ugt2B14-L1</name>
    <name evidence="5" type="ORF">Hamer_G000929</name>
</gene>
<keyword evidence="4" id="KW-0472">Membrane</keyword>
<dbReference type="GO" id="GO:0008194">
    <property type="term" value="F:UDP-glycosyltransferase activity"/>
    <property type="evidence" value="ECO:0007669"/>
    <property type="project" value="InterPro"/>
</dbReference>
<name>A0A8J5N2E4_HOMAM</name>
<keyword evidence="4" id="KW-0812">Transmembrane</keyword>
<evidence type="ECO:0000256" key="4">
    <source>
        <dbReference type="SAM" id="Phobius"/>
    </source>
</evidence>
<proteinExistence type="inferred from homology"/>
<evidence type="ECO:0000256" key="2">
    <source>
        <dbReference type="ARBA" id="ARBA00022676"/>
    </source>
</evidence>
<protein>
    <submittedName>
        <fullName evidence="5">UDP-glucuronosyltransferase 2B14-like 1</fullName>
    </submittedName>
</protein>
<reference evidence="5" key="1">
    <citation type="journal article" date="2021" name="Sci. Adv.">
        <title>The American lobster genome reveals insights on longevity, neural, and immune adaptations.</title>
        <authorList>
            <person name="Polinski J.M."/>
            <person name="Zimin A.V."/>
            <person name="Clark K.F."/>
            <person name="Kohn A.B."/>
            <person name="Sadowski N."/>
            <person name="Timp W."/>
            <person name="Ptitsyn A."/>
            <person name="Khanna P."/>
            <person name="Romanova D.Y."/>
            <person name="Williams P."/>
            <person name="Greenwood S.J."/>
            <person name="Moroz L.L."/>
            <person name="Walt D.R."/>
            <person name="Bodnar A.G."/>
        </authorList>
    </citation>
    <scope>NUCLEOTIDE SEQUENCE</scope>
    <source>
        <strain evidence="5">GMGI-L3</strain>
    </source>
</reference>
<accession>A0A8J5N2E4</accession>
<keyword evidence="4" id="KW-1133">Transmembrane helix</keyword>
<organism evidence="5 6">
    <name type="scientific">Homarus americanus</name>
    <name type="common">American lobster</name>
    <dbReference type="NCBI Taxonomy" id="6706"/>
    <lineage>
        <taxon>Eukaryota</taxon>
        <taxon>Metazoa</taxon>
        <taxon>Ecdysozoa</taxon>
        <taxon>Arthropoda</taxon>
        <taxon>Crustacea</taxon>
        <taxon>Multicrustacea</taxon>
        <taxon>Malacostraca</taxon>
        <taxon>Eumalacostraca</taxon>
        <taxon>Eucarida</taxon>
        <taxon>Decapoda</taxon>
        <taxon>Pleocyemata</taxon>
        <taxon>Astacidea</taxon>
        <taxon>Nephropoidea</taxon>
        <taxon>Nephropidae</taxon>
        <taxon>Homarus</taxon>
    </lineage>
</organism>
<evidence type="ECO:0000313" key="5">
    <source>
        <dbReference type="EMBL" id="KAG7171971.1"/>
    </source>
</evidence>
<dbReference type="PANTHER" id="PTHR48043">
    <property type="entry name" value="EG:EG0003.4 PROTEIN-RELATED"/>
    <property type="match status" value="1"/>
</dbReference>
<evidence type="ECO:0000313" key="6">
    <source>
        <dbReference type="Proteomes" id="UP000747542"/>
    </source>
</evidence>
<keyword evidence="3" id="KW-0808">Transferase</keyword>
<dbReference type="Pfam" id="PF00201">
    <property type="entry name" value="UDPGT"/>
    <property type="match status" value="1"/>
</dbReference>
<evidence type="ECO:0000256" key="1">
    <source>
        <dbReference type="ARBA" id="ARBA00009995"/>
    </source>
</evidence>
<sequence>MPQQDILSHPQVKVVSHGGLLGSQEAVYHATPMLILPIHGDQPRNALNFANKGLGLYLKWKELTVDRIVQSLQEILNNPRYKEMIQGVSATLRDQLQSPRDRAVFWTEYVICHPGAPQLRSPGAQLSWVQFLMLDVLALTITIVYLTIFILRKNILYFILSKNITKKQPRQKRE</sequence>